<organism evidence="1 2">
    <name type="scientific">Pleurodeles waltl</name>
    <name type="common">Iberian ribbed newt</name>
    <dbReference type="NCBI Taxonomy" id="8319"/>
    <lineage>
        <taxon>Eukaryota</taxon>
        <taxon>Metazoa</taxon>
        <taxon>Chordata</taxon>
        <taxon>Craniata</taxon>
        <taxon>Vertebrata</taxon>
        <taxon>Euteleostomi</taxon>
        <taxon>Amphibia</taxon>
        <taxon>Batrachia</taxon>
        <taxon>Caudata</taxon>
        <taxon>Salamandroidea</taxon>
        <taxon>Salamandridae</taxon>
        <taxon>Pleurodelinae</taxon>
        <taxon>Pleurodeles</taxon>
    </lineage>
</organism>
<evidence type="ECO:0000313" key="2">
    <source>
        <dbReference type="Proteomes" id="UP001066276"/>
    </source>
</evidence>
<sequence>MWTDSISGAYHFSSQSEDVWTSGSHQAPPLYCSRAVSHSNLAFRMPRLPLLEVGSSISFSQLSDSRTGGRGNRIFNIIRVLVGEAGGMVIAA</sequence>
<dbReference type="EMBL" id="JANPWB010000006">
    <property type="protein sequence ID" value="KAJ1182342.1"/>
    <property type="molecule type" value="Genomic_DNA"/>
</dbReference>
<accession>A0AAV7U3Y8</accession>
<dbReference type="AlphaFoldDB" id="A0AAV7U3Y8"/>
<evidence type="ECO:0000313" key="1">
    <source>
        <dbReference type="EMBL" id="KAJ1182342.1"/>
    </source>
</evidence>
<protein>
    <submittedName>
        <fullName evidence="1">Uncharacterized protein</fullName>
    </submittedName>
</protein>
<proteinExistence type="predicted"/>
<reference evidence="1" key="1">
    <citation type="journal article" date="2022" name="bioRxiv">
        <title>Sequencing and chromosome-scale assembly of the giantPleurodeles waltlgenome.</title>
        <authorList>
            <person name="Brown T."/>
            <person name="Elewa A."/>
            <person name="Iarovenko S."/>
            <person name="Subramanian E."/>
            <person name="Araus A.J."/>
            <person name="Petzold A."/>
            <person name="Susuki M."/>
            <person name="Suzuki K.-i.T."/>
            <person name="Hayashi T."/>
            <person name="Toyoda A."/>
            <person name="Oliveira C."/>
            <person name="Osipova E."/>
            <person name="Leigh N.D."/>
            <person name="Simon A."/>
            <person name="Yun M.H."/>
        </authorList>
    </citation>
    <scope>NUCLEOTIDE SEQUENCE</scope>
    <source>
        <strain evidence="1">20211129_DDA</strain>
        <tissue evidence="1">Liver</tissue>
    </source>
</reference>
<gene>
    <name evidence="1" type="ORF">NDU88_007534</name>
</gene>
<keyword evidence="2" id="KW-1185">Reference proteome</keyword>
<dbReference type="Proteomes" id="UP001066276">
    <property type="component" value="Chromosome 3_2"/>
</dbReference>
<name>A0AAV7U3Y8_PLEWA</name>
<comment type="caution">
    <text evidence="1">The sequence shown here is derived from an EMBL/GenBank/DDBJ whole genome shotgun (WGS) entry which is preliminary data.</text>
</comment>